<proteinExistence type="predicted"/>
<evidence type="ECO:0000313" key="3">
    <source>
        <dbReference type="EMBL" id="CDW85278.1"/>
    </source>
</evidence>
<keyword evidence="4" id="KW-1185">Reference proteome</keyword>
<keyword evidence="1" id="KW-0472">Membrane</keyword>
<keyword evidence="1" id="KW-1133">Transmembrane helix</keyword>
<dbReference type="AlphaFoldDB" id="A0A078AWU2"/>
<protein>
    <submittedName>
        <fullName evidence="3">Uncharacterized protein</fullName>
    </submittedName>
</protein>
<evidence type="ECO:0000313" key="4">
    <source>
        <dbReference type="Proteomes" id="UP000039865"/>
    </source>
</evidence>
<dbReference type="InParanoid" id="A0A078AWU2"/>
<keyword evidence="2" id="KW-0732">Signal</keyword>
<feature type="transmembrane region" description="Helical" evidence="1">
    <location>
        <begin position="72"/>
        <end position="94"/>
    </location>
</feature>
<dbReference type="Proteomes" id="UP000039865">
    <property type="component" value="Unassembled WGS sequence"/>
</dbReference>
<reference evidence="3 4" key="1">
    <citation type="submission" date="2014-06" db="EMBL/GenBank/DDBJ databases">
        <authorList>
            <person name="Swart Estienne"/>
        </authorList>
    </citation>
    <scope>NUCLEOTIDE SEQUENCE [LARGE SCALE GENOMIC DNA]</scope>
    <source>
        <strain evidence="3 4">130c</strain>
    </source>
</reference>
<name>A0A078AWU2_STYLE</name>
<feature type="transmembrane region" description="Helical" evidence="1">
    <location>
        <begin position="106"/>
        <end position="127"/>
    </location>
</feature>
<feature type="transmembrane region" description="Helical" evidence="1">
    <location>
        <begin position="139"/>
        <end position="160"/>
    </location>
</feature>
<gene>
    <name evidence="3" type="primary">Contig3748.g4006</name>
    <name evidence="3" type="ORF">STYLEM_14352</name>
</gene>
<dbReference type="EMBL" id="CCKQ01013593">
    <property type="protein sequence ID" value="CDW85278.1"/>
    <property type="molecule type" value="Genomic_DNA"/>
</dbReference>
<keyword evidence="1" id="KW-0812">Transmembrane</keyword>
<organism evidence="3 4">
    <name type="scientific">Stylonychia lemnae</name>
    <name type="common">Ciliate</name>
    <dbReference type="NCBI Taxonomy" id="5949"/>
    <lineage>
        <taxon>Eukaryota</taxon>
        <taxon>Sar</taxon>
        <taxon>Alveolata</taxon>
        <taxon>Ciliophora</taxon>
        <taxon>Intramacronucleata</taxon>
        <taxon>Spirotrichea</taxon>
        <taxon>Stichotrichia</taxon>
        <taxon>Sporadotrichida</taxon>
        <taxon>Oxytrichidae</taxon>
        <taxon>Stylonychinae</taxon>
        <taxon>Stylonychia</taxon>
    </lineage>
</organism>
<feature type="chain" id="PRO_5001729705" evidence="2">
    <location>
        <begin position="28"/>
        <end position="190"/>
    </location>
</feature>
<feature type="signal peptide" evidence="2">
    <location>
        <begin position="1"/>
        <end position="27"/>
    </location>
</feature>
<evidence type="ECO:0000256" key="1">
    <source>
        <dbReference type="SAM" id="Phobius"/>
    </source>
</evidence>
<feature type="transmembrane region" description="Helical" evidence="1">
    <location>
        <begin position="167"/>
        <end position="189"/>
    </location>
</feature>
<evidence type="ECO:0000256" key="2">
    <source>
        <dbReference type="SAM" id="SignalP"/>
    </source>
</evidence>
<sequence>MFKTKIGKAVPILLSLTILLTAASIQATSIPESDRQVPYLRQEFDPQQIISKDQLKHLAQPKVEIDFYLNNLFWINTGIGLATGLLSLLTQYVIGDFTFLISAIPYAQAVFVERSLLTMIGIVLKFGDSIYQEVFAEKGTYMAALIDLIVDTVIETIFLITRNNFYLIALNFVEIVDSAIYFLRIAGYIK</sequence>
<accession>A0A078AWU2</accession>